<organism evidence="2 3">
    <name type="scientific">Diploptera punctata</name>
    <name type="common">Pacific beetle cockroach</name>
    <dbReference type="NCBI Taxonomy" id="6984"/>
    <lineage>
        <taxon>Eukaryota</taxon>
        <taxon>Metazoa</taxon>
        <taxon>Ecdysozoa</taxon>
        <taxon>Arthropoda</taxon>
        <taxon>Hexapoda</taxon>
        <taxon>Insecta</taxon>
        <taxon>Pterygota</taxon>
        <taxon>Neoptera</taxon>
        <taxon>Polyneoptera</taxon>
        <taxon>Dictyoptera</taxon>
        <taxon>Blattodea</taxon>
        <taxon>Blaberoidea</taxon>
        <taxon>Blaberidae</taxon>
        <taxon>Diplopterinae</taxon>
        <taxon>Diploptera</taxon>
    </lineage>
</organism>
<dbReference type="EMBL" id="JASPKZ010007817">
    <property type="protein sequence ID" value="KAJ9582216.1"/>
    <property type="molecule type" value="Genomic_DNA"/>
</dbReference>
<accession>A0AAD7ZKS2</accession>
<name>A0AAD7ZKS2_DIPPU</name>
<dbReference type="InterPro" id="IPR013083">
    <property type="entry name" value="Znf_RING/FYVE/PHD"/>
</dbReference>
<reference evidence="2" key="2">
    <citation type="submission" date="2023-05" db="EMBL/GenBank/DDBJ databases">
        <authorList>
            <person name="Fouks B."/>
        </authorList>
    </citation>
    <scope>NUCLEOTIDE SEQUENCE</scope>
    <source>
        <strain evidence="2">Stay&amp;Tobe</strain>
        <tissue evidence="2">Testes</tissue>
    </source>
</reference>
<comment type="caution">
    <text evidence="2">The sequence shown here is derived from an EMBL/GenBank/DDBJ whole genome shotgun (WGS) entry which is preliminary data.</text>
</comment>
<feature type="compositionally biased region" description="Polar residues" evidence="1">
    <location>
        <begin position="35"/>
        <end position="47"/>
    </location>
</feature>
<sequence>MFEKKKEEKRKIEEQKEERKRKREEKKQSKFPANKKSQIHPSNNAAQNPADKGDENLETRPRTNVKRVLFPSCSLCKKVNTLKENTTCSECHKLFHKTCIPKAHQIHIPQNDEDDFLCHICYKEDNSDSSYECEDSDSGDSAVDKLYAEVLKSQLL</sequence>
<dbReference type="SUPFAM" id="SSF57903">
    <property type="entry name" value="FYVE/PHD zinc finger"/>
    <property type="match status" value="1"/>
</dbReference>
<dbReference type="Proteomes" id="UP001233999">
    <property type="component" value="Unassembled WGS sequence"/>
</dbReference>
<keyword evidence="3" id="KW-1185">Reference proteome</keyword>
<reference evidence="2" key="1">
    <citation type="journal article" date="2023" name="IScience">
        <title>Live-bearing cockroach genome reveals convergent evolutionary mechanisms linked to viviparity in insects and beyond.</title>
        <authorList>
            <person name="Fouks B."/>
            <person name="Harrison M.C."/>
            <person name="Mikhailova A.A."/>
            <person name="Marchal E."/>
            <person name="English S."/>
            <person name="Carruthers M."/>
            <person name="Jennings E.C."/>
            <person name="Chiamaka E.L."/>
            <person name="Frigard R.A."/>
            <person name="Pippel M."/>
            <person name="Attardo G.M."/>
            <person name="Benoit J.B."/>
            <person name="Bornberg-Bauer E."/>
            <person name="Tobe S.S."/>
        </authorList>
    </citation>
    <scope>NUCLEOTIDE SEQUENCE</scope>
    <source>
        <strain evidence="2">Stay&amp;Tobe</strain>
    </source>
</reference>
<dbReference type="AlphaFoldDB" id="A0AAD7ZKS2"/>
<evidence type="ECO:0000313" key="2">
    <source>
        <dbReference type="EMBL" id="KAJ9582216.1"/>
    </source>
</evidence>
<evidence type="ECO:0008006" key="4">
    <source>
        <dbReference type="Google" id="ProtNLM"/>
    </source>
</evidence>
<evidence type="ECO:0000313" key="3">
    <source>
        <dbReference type="Proteomes" id="UP001233999"/>
    </source>
</evidence>
<dbReference type="InterPro" id="IPR011011">
    <property type="entry name" value="Znf_FYVE_PHD"/>
</dbReference>
<feature type="compositionally biased region" description="Basic and acidic residues" evidence="1">
    <location>
        <begin position="51"/>
        <end position="61"/>
    </location>
</feature>
<feature type="compositionally biased region" description="Basic and acidic residues" evidence="1">
    <location>
        <begin position="1"/>
        <end position="18"/>
    </location>
</feature>
<dbReference type="Gene3D" id="3.30.40.10">
    <property type="entry name" value="Zinc/RING finger domain, C3HC4 (zinc finger)"/>
    <property type="match status" value="1"/>
</dbReference>
<gene>
    <name evidence="2" type="ORF">L9F63_003455</name>
</gene>
<feature type="region of interest" description="Disordered" evidence="1">
    <location>
        <begin position="1"/>
        <end position="63"/>
    </location>
</feature>
<evidence type="ECO:0000256" key="1">
    <source>
        <dbReference type="SAM" id="MobiDB-lite"/>
    </source>
</evidence>
<protein>
    <recommendedName>
        <fullName evidence="4">PHD-type domain-containing protein</fullName>
    </recommendedName>
</protein>
<proteinExistence type="predicted"/>